<protein>
    <submittedName>
        <fullName evidence="2">Uncharacterized protein</fullName>
    </submittedName>
</protein>
<evidence type="ECO:0000313" key="1">
    <source>
        <dbReference type="Proteomes" id="UP000095283"/>
    </source>
</evidence>
<dbReference type="WBParaSite" id="Hba_13323">
    <property type="protein sequence ID" value="Hba_13323"/>
    <property type="gene ID" value="Hba_13323"/>
</dbReference>
<organism evidence="1 2">
    <name type="scientific">Heterorhabditis bacteriophora</name>
    <name type="common">Entomopathogenic nematode worm</name>
    <dbReference type="NCBI Taxonomy" id="37862"/>
    <lineage>
        <taxon>Eukaryota</taxon>
        <taxon>Metazoa</taxon>
        <taxon>Ecdysozoa</taxon>
        <taxon>Nematoda</taxon>
        <taxon>Chromadorea</taxon>
        <taxon>Rhabditida</taxon>
        <taxon>Rhabditina</taxon>
        <taxon>Rhabditomorpha</taxon>
        <taxon>Strongyloidea</taxon>
        <taxon>Heterorhabditidae</taxon>
        <taxon>Heterorhabditis</taxon>
    </lineage>
</organism>
<name>A0A1I7X6T0_HETBA</name>
<accession>A0A1I7X6T0</accession>
<proteinExistence type="predicted"/>
<sequence length="108" mass="11977">MGVESFHTAMRQNVGFSDHNNNIEEGKLRFFPPGVQLIYPTSNYIPVPVCGYGALSPSPVAADLFHSAPGYTQSGQLISAIDGKGFCWILIDLKPFRITYRIQWDSVL</sequence>
<reference evidence="2" key="1">
    <citation type="submission" date="2016-11" db="UniProtKB">
        <authorList>
            <consortium name="WormBaseParasite"/>
        </authorList>
    </citation>
    <scope>IDENTIFICATION</scope>
</reference>
<dbReference type="AlphaFoldDB" id="A0A1I7X6T0"/>
<keyword evidence="1" id="KW-1185">Reference proteome</keyword>
<evidence type="ECO:0000313" key="2">
    <source>
        <dbReference type="WBParaSite" id="Hba_13323"/>
    </source>
</evidence>
<dbReference type="Proteomes" id="UP000095283">
    <property type="component" value="Unplaced"/>
</dbReference>